<evidence type="ECO:0000313" key="5">
    <source>
        <dbReference type="EMBL" id="MDS0282167.1"/>
    </source>
</evidence>
<feature type="domain" description="Electron transfer flavoprotein alpha/beta-subunit N-terminal" evidence="4">
    <location>
        <begin position="12"/>
        <end position="208"/>
    </location>
</feature>
<keyword evidence="6" id="KW-1185">Reference proteome</keyword>
<keyword evidence="2" id="KW-0813">Transport</keyword>
<protein>
    <submittedName>
        <fullName evidence="5">Electron transfer flavoprotein subunit beta/FixA family protein</fullName>
    </submittedName>
</protein>
<dbReference type="InterPro" id="IPR012255">
    <property type="entry name" value="ETF_b"/>
</dbReference>
<reference evidence="5 6" key="1">
    <citation type="submission" date="2022-06" db="EMBL/GenBank/DDBJ databases">
        <title>Halomicroarcula sp. a new haloarchaeum isolate from saline soil.</title>
        <authorList>
            <person name="Strakova D."/>
            <person name="Galisteo C."/>
            <person name="Sanchez-Porro C."/>
            <person name="Ventosa A."/>
        </authorList>
    </citation>
    <scope>NUCLEOTIDE SEQUENCE [LARGE SCALE GENOMIC DNA]</scope>
    <source>
        <strain evidence="5 6">S3CR25-11</strain>
    </source>
</reference>
<dbReference type="InterPro" id="IPR014730">
    <property type="entry name" value="ETF_a/b_N"/>
</dbReference>
<gene>
    <name evidence="5" type="ORF">NDI86_08525</name>
</gene>
<dbReference type="InterPro" id="IPR014729">
    <property type="entry name" value="Rossmann-like_a/b/a_fold"/>
</dbReference>
<dbReference type="PANTHER" id="PTHR21294:SF8">
    <property type="entry name" value="ELECTRON TRANSFER FLAVOPROTEIN SUBUNIT BETA"/>
    <property type="match status" value="1"/>
</dbReference>
<dbReference type="SUPFAM" id="SSF52402">
    <property type="entry name" value="Adenine nucleotide alpha hydrolases-like"/>
    <property type="match status" value="1"/>
</dbReference>
<comment type="similarity">
    <text evidence="1">Belongs to the ETF beta-subunit/FixA family.</text>
</comment>
<evidence type="ECO:0000256" key="3">
    <source>
        <dbReference type="ARBA" id="ARBA00022982"/>
    </source>
</evidence>
<dbReference type="EMBL" id="JAMQOS010000002">
    <property type="protein sequence ID" value="MDS0282167.1"/>
    <property type="molecule type" value="Genomic_DNA"/>
</dbReference>
<evidence type="ECO:0000259" key="4">
    <source>
        <dbReference type="SMART" id="SM00893"/>
    </source>
</evidence>
<dbReference type="Gene3D" id="3.40.50.620">
    <property type="entry name" value="HUPs"/>
    <property type="match status" value="1"/>
</dbReference>
<dbReference type="RefSeq" id="WP_310900000.1">
    <property type="nucleotide sequence ID" value="NZ_JAMQOS010000002.1"/>
</dbReference>
<evidence type="ECO:0000313" key="6">
    <source>
        <dbReference type="Proteomes" id="UP001268864"/>
    </source>
</evidence>
<dbReference type="Proteomes" id="UP001268864">
    <property type="component" value="Unassembled WGS sequence"/>
</dbReference>
<name>A0ABU2FPE8_9EURY</name>
<evidence type="ECO:0000256" key="2">
    <source>
        <dbReference type="ARBA" id="ARBA00022448"/>
    </source>
</evidence>
<evidence type="ECO:0000256" key="1">
    <source>
        <dbReference type="ARBA" id="ARBA00007557"/>
    </source>
</evidence>
<organism evidence="5 6">
    <name type="scientific">Haloarcula onubensis</name>
    <dbReference type="NCBI Taxonomy" id="2950539"/>
    <lineage>
        <taxon>Archaea</taxon>
        <taxon>Methanobacteriati</taxon>
        <taxon>Methanobacteriota</taxon>
        <taxon>Stenosarchaea group</taxon>
        <taxon>Halobacteria</taxon>
        <taxon>Halobacteriales</taxon>
        <taxon>Haloarculaceae</taxon>
        <taxon>Haloarcula</taxon>
    </lineage>
</organism>
<dbReference type="SMART" id="SM00893">
    <property type="entry name" value="ETF"/>
    <property type="match status" value="1"/>
</dbReference>
<sequence>MQLLVTVAPGSRSAGSADGAEYALGEWDAHALEAAVGLRATRDDIEVVTATVGPPAAEPVVRAALARGADRAVRVWDDRVDGTALLDARVTARLLAAVAADVDPTLVLAGAQSGPDGFAATGVALAARLEYGWATVVTDLSLDREAGVVSVRCDRGGNRTELVDVDLPAVLTVGAGCNEPRPASLGAVRAAQRADVAVRSLADIGTEPDAVEGALTPVDTADRDRSVTLFEGTPAETAADVAAVLRAHGVEP</sequence>
<dbReference type="PANTHER" id="PTHR21294">
    <property type="entry name" value="ELECTRON TRANSFER FLAVOPROTEIN BETA-SUBUNIT"/>
    <property type="match status" value="1"/>
</dbReference>
<accession>A0ABU2FPE8</accession>
<dbReference type="Pfam" id="PF01012">
    <property type="entry name" value="ETF"/>
    <property type="match status" value="1"/>
</dbReference>
<dbReference type="PIRSF" id="PIRSF000090">
    <property type="entry name" value="Beta-ETF"/>
    <property type="match status" value="1"/>
</dbReference>
<keyword evidence="3" id="KW-0249">Electron transport</keyword>
<comment type="caution">
    <text evidence="5">The sequence shown here is derived from an EMBL/GenBank/DDBJ whole genome shotgun (WGS) entry which is preliminary data.</text>
</comment>
<proteinExistence type="inferred from homology"/>